<proteinExistence type="predicted"/>
<gene>
    <name evidence="1" type="ORF">MBHS_01870</name>
</gene>
<organism evidence="1 2">
    <name type="scientific">Candidatus Venteria ishoeyi</name>
    <dbReference type="NCBI Taxonomy" id="1899563"/>
    <lineage>
        <taxon>Bacteria</taxon>
        <taxon>Pseudomonadati</taxon>
        <taxon>Pseudomonadota</taxon>
        <taxon>Gammaproteobacteria</taxon>
        <taxon>Thiotrichales</taxon>
        <taxon>Thiotrichaceae</taxon>
        <taxon>Venteria</taxon>
    </lineage>
</organism>
<dbReference type="Proteomes" id="UP000236724">
    <property type="component" value="Unassembled WGS sequence"/>
</dbReference>
<name>A0A1H6FAI2_9GAMM</name>
<keyword evidence="2" id="KW-1185">Reference proteome</keyword>
<evidence type="ECO:0000313" key="1">
    <source>
        <dbReference type="EMBL" id="SEH06015.1"/>
    </source>
</evidence>
<dbReference type="RefSeq" id="WP_286019278.1">
    <property type="nucleotide sequence ID" value="NZ_FMSV02000418.1"/>
</dbReference>
<evidence type="ECO:0000313" key="2">
    <source>
        <dbReference type="Proteomes" id="UP000236724"/>
    </source>
</evidence>
<accession>A0A1H6FAI2</accession>
<dbReference type="AlphaFoldDB" id="A0A1H6FAI2"/>
<protein>
    <submittedName>
        <fullName evidence="1">Uncharacterized protein</fullName>
    </submittedName>
</protein>
<reference evidence="1 2" key="1">
    <citation type="submission" date="2016-10" db="EMBL/GenBank/DDBJ databases">
        <authorList>
            <person name="de Groot N.N."/>
        </authorList>
    </citation>
    <scope>NUCLEOTIDE SEQUENCE [LARGE SCALE GENOMIC DNA]</scope>
    <source>
        <strain evidence="1">MBHS1</strain>
    </source>
</reference>
<sequence>MSAFQQFFRENADAWIERFDYKEAGPQLLLQAFLQRIINGGGRINREYGLGRKRTDLFIEWPISEEDGYYGAVQRIVFELKILYQSLESTVVDGLKQTAAYAEQCGADEAHLLIFDRRPGIAWDDKIWQDPARHVGQRSISVWGM</sequence>
<dbReference type="EMBL" id="FMSV02000418">
    <property type="protein sequence ID" value="SEH06015.1"/>
    <property type="molecule type" value="Genomic_DNA"/>
</dbReference>